<dbReference type="Proteomes" id="UP000521943">
    <property type="component" value="Unassembled WGS sequence"/>
</dbReference>
<accession>A0A8H6LVM7</accession>
<feature type="compositionally biased region" description="Basic and acidic residues" evidence="1">
    <location>
        <begin position="272"/>
        <end position="282"/>
    </location>
</feature>
<dbReference type="EMBL" id="JACGCI010000135">
    <property type="protein sequence ID" value="KAF6743839.1"/>
    <property type="molecule type" value="Genomic_DNA"/>
</dbReference>
<protein>
    <submittedName>
        <fullName evidence="2">Uncharacterized protein</fullName>
    </submittedName>
</protein>
<feature type="region of interest" description="Disordered" evidence="1">
    <location>
        <begin position="113"/>
        <end position="139"/>
    </location>
</feature>
<proteinExistence type="predicted"/>
<organism evidence="2 3">
    <name type="scientific">Ephemerocybe angulata</name>
    <dbReference type="NCBI Taxonomy" id="980116"/>
    <lineage>
        <taxon>Eukaryota</taxon>
        <taxon>Fungi</taxon>
        <taxon>Dikarya</taxon>
        <taxon>Basidiomycota</taxon>
        <taxon>Agaricomycotina</taxon>
        <taxon>Agaricomycetes</taxon>
        <taxon>Agaricomycetidae</taxon>
        <taxon>Agaricales</taxon>
        <taxon>Agaricineae</taxon>
        <taxon>Psathyrellaceae</taxon>
        <taxon>Ephemerocybe</taxon>
    </lineage>
</organism>
<sequence>MHVDNEGDGNDPEARKASVRSERDELEHPIEMWTGANFIRAFTPISTIEVKIAQDLFIPLQSSEPPQSPIGVRVCIALALFCSVLCRNGRSAQSMSMTAARIELTVARESQGSSAEAGCESEGLSEKLSATPEGHRRGETEVWAERSVVKRERWKDHGWCARCAEGKGKIESRWYTDWWDHYHTGGGYGLDLGSHWRRCCPQSFARFGQVVVEVLTSLRTFALKCAPNWHIGVNAKRKWMSALAPRDVPSLLSHAHPQCISHALSPGAPSTKDPRRDTGESERSYWRTFWDVERDGGDTGCFEGREQVFPCGEDIGADTSLEYAMRCGPGVDVGELYEDTGEVRDWSEGGAARRMSSSRAVLRRRGGGAWRTAPKCHPDLRHGGEGPTLTGRVGSERREEPPRWITGAFATM</sequence>
<feature type="region of interest" description="Disordered" evidence="1">
    <location>
        <begin position="1"/>
        <end position="26"/>
    </location>
</feature>
<feature type="compositionally biased region" description="Basic and acidic residues" evidence="1">
    <location>
        <begin position="12"/>
        <end position="26"/>
    </location>
</feature>
<evidence type="ECO:0000313" key="3">
    <source>
        <dbReference type="Proteomes" id="UP000521943"/>
    </source>
</evidence>
<evidence type="ECO:0000256" key="1">
    <source>
        <dbReference type="SAM" id="MobiDB-lite"/>
    </source>
</evidence>
<reference evidence="2 3" key="1">
    <citation type="submission" date="2020-07" db="EMBL/GenBank/DDBJ databases">
        <title>Comparative genomics of pyrophilous fungi reveals a link between fire events and developmental genes.</title>
        <authorList>
            <consortium name="DOE Joint Genome Institute"/>
            <person name="Steindorff A.S."/>
            <person name="Carver A."/>
            <person name="Calhoun S."/>
            <person name="Stillman K."/>
            <person name="Liu H."/>
            <person name="Lipzen A."/>
            <person name="Pangilinan J."/>
            <person name="Labutti K."/>
            <person name="Bruns T.D."/>
            <person name="Grigoriev I.V."/>
        </authorList>
    </citation>
    <scope>NUCLEOTIDE SEQUENCE [LARGE SCALE GENOMIC DNA]</scope>
    <source>
        <strain evidence="2 3">CBS 144469</strain>
    </source>
</reference>
<keyword evidence="3" id="KW-1185">Reference proteome</keyword>
<feature type="compositionally biased region" description="Acidic residues" evidence="1">
    <location>
        <begin position="1"/>
        <end position="11"/>
    </location>
</feature>
<name>A0A8H6LVM7_9AGAR</name>
<feature type="region of interest" description="Disordered" evidence="1">
    <location>
        <begin position="262"/>
        <end position="282"/>
    </location>
</feature>
<gene>
    <name evidence="2" type="ORF">DFP72DRAFT_1052621</name>
</gene>
<dbReference type="AlphaFoldDB" id="A0A8H6LVM7"/>
<evidence type="ECO:0000313" key="2">
    <source>
        <dbReference type="EMBL" id="KAF6743839.1"/>
    </source>
</evidence>
<comment type="caution">
    <text evidence="2">The sequence shown here is derived from an EMBL/GenBank/DDBJ whole genome shotgun (WGS) entry which is preliminary data.</text>
</comment>
<feature type="region of interest" description="Disordered" evidence="1">
    <location>
        <begin position="378"/>
        <end position="400"/>
    </location>
</feature>